<dbReference type="GO" id="GO:0005886">
    <property type="term" value="C:plasma membrane"/>
    <property type="evidence" value="ECO:0007669"/>
    <property type="project" value="UniProtKB-SubCell"/>
</dbReference>
<evidence type="ECO:0000256" key="9">
    <source>
        <dbReference type="HAMAP-Rule" id="MF_00422"/>
    </source>
</evidence>
<organism evidence="10">
    <name type="scientific">candidate division CPR3 bacterium</name>
    <dbReference type="NCBI Taxonomy" id="2268181"/>
    <lineage>
        <taxon>Bacteria</taxon>
        <taxon>Bacteria division CPR3</taxon>
    </lineage>
</organism>
<gene>
    <name evidence="9 10" type="primary">secE</name>
    <name evidence="10" type="ORF">ENT43_00975</name>
</gene>
<dbReference type="NCBIfam" id="TIGR00964">
    <property type="entry name" value="secE_bact"/>
    <property type="match status" value="1"/>
</dbReference>
<dbReference type="InterPro" id="IPR005807">
    <property type="entry name" value="SecE_bac"/>
</dbReference>
<evidence type="ECO:0000256" key="5">
    <source>
        <dbReference type="ARBA" id="ARBA00022927"/>
    </source>
</evidence>
<dbReference type="HAMAP" id="MF_00422">
    <property type="entry name" value="SecE"/>
    <property type="match status" value="1"/>
</dbReference>
<feature type="transmembrane region" description="Helical" evidence="9">
    <location>
        <begin position="39"/>
        <end position="57"/>
    </location>
</feature>
<keyword evidence="7 9" id="KW-0811">Translocation</keyword>
<dbReference type="Gene3D" id="1.20.5.1030">
    <property type="entry name" value="Preprotein translocase secy subunit"/>
    <property type="match status" value="1"/>
</dbReference>
<keyword evidence="4 9" id="KW-0812">Transmembrane</keyword>
<evidence type="ECO:0000256" key="3">
    <source>
        <dbReference type="ARBA" id="ARBA00022475"/>
    </source>
</evidence>
<evidence type="ECO:0000256" key="7">
    <source>
        <dbReference type="ARBA" id="ARBA00023010"/>
    </source>
</evidence>
<evidence type="ECO:0000256" key="6">
    <source>
        <dbReference type="ARBA" id="ARBA00022989"/>
    </source>
</evidence>
<protein>
    <recommendedName>
        <fullName evidence="9">Protein translocase subunit SecE</fullName>
    </recommendedName>
</protein>
<name>A0A7C4LZJ5_UNCC3</name>
<comment type="subcellular location">
    <subcellularLocation>
        <location evidence="9">Cell membrane</location>
        <topology evidence="9">Single-pass membrane protein</topology>
    </subcellularLocation>
    <subcellularLocation>
        <location evidence="1">Membrane</location>
    </subcellularLocation>
</comment>
<dbReference type="GO" id="GO:0006605">
    <property type="term" value="P:protein targeting"/>
    <property type="evidence" value="ECO:0007669"/>
    <property type="project" value="UniProtKB-UniRule"/>
</dbReference>
<keyword evidence="3 9" id="KW-1003">Cell membrane</keyword>
<comment type="subunit">
    <text evidence="9">Component of the Sec protein translocase complex. Heterotrimer consisting of SecY, SecE and SecG subunits. The heterotrimers can form oligomers, although 1 heterotrimer is thought to be able to translocate proteins. Interacts with the ribosome. Interacts with SecDF, and other proteins may be involved. Interacts with SecA.</text>
</comment>
<sequence>MKNKFSNNILFRFFREAIIELKKVVWPTKKEVFKKTTTVVISLIVIAIIVGAIDFGLSELIKVLINLV</sequence>
<dbReference type="AlphaFoldDB" id="A0A7C4LZJ5"/>
<proteinExistence type="inferred from homology"/>
<keyword evidence="8 9" id="KW-0472">Membrane</keyword>
<dbReference type="InterPro" id="IPR001901">
    <property type="entry name" value="Translocase_SecE/Sec61-g"/>
</dbReference>
<comment type="caution">
    <text evidence="10">The sequence shown here is derived from an EMBL/GenBank/DDBJ whole genome shotgun (WGS) entry which is preliminary data.</text>
</comment>
<comment type="function">
    <text evidence="9">Essential subunit of the Sec protein translocation channel SecYEG. Clamps together the 2 halves of SecY. May contact the channel plug during translocation.</text>
</comment>
<dbReference type="PROSITE" id="PS01067">
    <property type="entry name" value="SECE_SEC61G"/>
    <property type="match status" value="1"/>
</dbReference>
<dbReference type="GO" id="GO:0065002">
    <property type="term" value="P:intracellular protein transmembrane transport"/>
    <property type="evidence" value="ECO:0007669"/>
    <property type="project" value="UniProtKB-UniRule"/>
</dbReference>
<dbReference type="GO" id="GO:0008320">
    <property type="term" value="F:protein transmembrane transporter activity"/>
    <property type="evidence" value="ECO:0007669"/>
    <property type="project" value="UniProtKB-UniRule"/>
</dbReference>
<comment type="similarity">
    <text evidence="9">Belongs to the SecE/SEC61-gamma family.</text>
</comment>
<reference evidence="10" key="1">
    <citation type="journal article" date="2020" name="mSystems">
        <title>Genome- and Community-Level Interaction Insights into Carbon Utilization and Element Cycling Functions of Hydrothermarchaeota in Hydrothermal Sediment.</title>
        <authorList>
            <person name="Zhou Z."/>
            <person name="Liu Y."/>
            <person name="Xu W."/>
            <person name="Pan J."/>
            <person name="Luo Z.H."/>
            <person name="Li M."/>
        </authorList>
    </citation>
    <scope>NUCLEOTIDE SEQUENCE [LARGE SCALE GENOMIC DNA]</scope>
    <source>
        <strain evidence="10">SpSt-579</strain>
    </source>
</reference>
<dbReference type="PANTHER" id="PTHR33910:SF1">
    <property type="entry name" value="PROTEIN TRANSLOCASE SUBUNIT SECE"/>
    <property type="match status" value="1"/>
</dbReference>
<dbReference type="GO" id="GO:0043952">
    <property type="term" value="P:protein transport by the Sec complex"/>
    <property type="evidence" value="ECO:0007669"/>
    <property type="project" value="UniProtKB-UniRule"/>
</dbReference>
<keyword evidence="6 9" id="KW-1133">Transmembrane helix</keyword>
<dbReference type="PANTHER" id="PTHR33910">
    <property type="entry name" value="PROTEIN TRANSLOCASE SUBUNIT SECE"/>
    <property type="match status" value="1"/>
</dbReference>
<evidence type="ECO:0000313" key="10">
    <source>
        <dbReference type="EMBL" id="HGT70817.1"/>
    </source>
</evidence>
<evidence type="ECO:0000256" key="4">
    <source>
        <dbReference type="ARBA" id="ARBA00022692"/>
    </source>
</evidence>
<dbReference type="GO" id="GO:0009306">
    <property type="term" value="P:protein secretion"/>
    <property type="evidence" value="ECO:0007669"/>
    <property type="project" value="UniProtKB-UniRule"/>
</dbReference>
<evidence type="ECO:0000256" key="8">
    <source>
        <dbReference type="ARBA" id="ARBA00023136"/>
    </source>
</evidence>
<keyword evidence="2 9" id="KW-0813">Transport</keyword>
<dbReference type="EMBL" id="DSYQ01000003">
    <property type="protein sequence ID" value="HGT70817.1"/>
    <property type="molecule type" value="Genomic_DNA"/>
</dbReference>
<evidence type="ECO:0000256" key="1">
    <source>
        <dbReference type="ARBA" id="ARBA00004370"/>
    </source>
</evidence>
<evidence type="ECO:0000256" key="2">
    <source>
        <dbReference type="ARBA" id="ARBA00022448"/>
    </source>
</evidence>
<dbReference type="InterPro" id="IPR038379">
    <property type="entry name" value="SecE_sf"/>
</dbReference>
<dbReference type="Pfam" id="PF00584">
    <property type="entry name" value="SecE"/>
    <property type="match status" value="1"/>
</dbReference>
<accession>A0A7C4LZJ5</accession>
<keyword evidence="5 9" id="KW-0653">Protein transport</keyword>